<organism evidence="2 3">
    <name type="scientific">Bonamia ostreae</name>
    <dbReference type="NCBI Taxonomy" id="126728"/>
    <lineage>
        <taxon>Eukaryota</taxon>
        <taxon>Sar</taxon>
        <taxon>Rhizaria</taxon>
        <taxon>Endomyxa</taxon>
        <taxon>Ascetosporea</taxon>
        <taxon>Haplosporida</taxon>
        <taxon>Bonamia</taxon>
    </lineage>
</organism>
<feature type="region of interest" description="Disordered" evidence="1">
    <location>
        <begin position="36"/>
        <end position="57"/>
    </location>
</feature>
<feature type="compositionally biased region" description="Basic and acidic residues" evidence="1">
    <location>
        <begin position="48"/>
        <end position="57"/>
    </location>
</feature>
<comment type="caution">
    <text evidence="2">The sequence shown here is derived from an EMBL/GenBank/DDBJ whole genome shotgun (WGS) entry which is preliminary data.</text>
</comment>
<sequence>MGLACLSAQCVLNEQPCSAAQRSIDVARTPVWHPMDGQFSDVEDESGEKDAFKCSGR</sequence>
<dbReference type="EMBL" id="JBDODL010004428">
    <property type="protein sequence ID" value="MES1923036.1"/>
    <property type="molecule type" value="Genomic_DNA"/>
</dbReference>
<gene>
    <name evidence="2" type="ORF">MHBO_004569</name>
</gene>
<protein>
    <submittedName>
        <fullName evidence="2">Uncharacterized protein</fullName>
    </submittedName>
</protein>
<evidence type="ECO:0000313" key="2">
    <source>
        <dbReference type="EMBL" id="MES1923036.1"/>
    </source>
</evidence>
<keyword evidence="3" id="KW-1185">Reference proteome</keyword>
<reference evidence="2 3" key="1">
    <citation type="journal article" date="2024" name="BMC Biol.">
        <title>Comparative genomics of Ascetosporea gives new insight into the evolutionary basis for animal parasitism in Rhizaria.</title>
        <authorList>
            <person name="Hiltunen Thoren M."/>
            <person name="Onut-Brannstrom I."/>
            <person name="Alfjorden A."/>
            <person name="Peckova H."/>
            <person name="Swords F."/>
            <person name="Hooper C."/>
            <person name="Holzer A.S."/>
            <person name="Bass D."/>
            <person name="Burki F."/>
        </authorList>
    </citation>
    <scope>NUCLEOTIDE SEQUENCE [LARGE SCALE GENOMIC DNA]</scope>
    <source>
        <strain evidence="2">20-A016</strain>
    </source>
</reference>
<evidence type="ECO:0000313" key="3">
    <source>
        <dbReference type="Proteomes" id="UP001439008"/>
    </source>
</evidence>
<accession>A0ABV2AUD2</accession>
<dbReference type="Proteomes" id="UP001439008">
    <property type="component" value="Unassembled WGS sequence"/>
</dbReference>
<proteinExistence type="predicted"/>
<name>A0ABV2AUD2_9EUKA</name>
<evidence type="ECO:0000256" key="1">
    <source>
        <dbReference type="SAM" id="MobiDB-lite"/>
    </source>
</evidence>